<dbReference type="Pfam" id="PF12802">
    <property type="entry name" value="MarR_2"/>
    <property type="match status" value="1"/>
</dbReference>
<dbReference type="PRINTS" id="PR00598">
    <property type="entry name" value="HTHMARR"/>
</dbReference>
<dbReference type="GeneID" id="59162693"/>
<dbReference type="GO" id="GO:0003700">
    <property type="term" value="F:DNA-binding transcription factor activity"/>
    <property type="evidence" value="ECO:0007669"/>
    <property type="project" value="InterPro"/>
</dbReference>
<dbReference type="SMART" id="SM00347">
    <property type="entry name" value="HTH_MARR"/>
    <property type="match status" value="1"/>
</dbReference>
<sequence length="163" mass="18009">MTTPWLSTPQLATWVRTVAVMELLPAALDAQMRRESAMTSFEYQVLAMLSEATDRTLRMTALAAQTNSTLPRLSHVVKRLEDRGLVERSRCPSDGRATNASLTDDGVRAVEAAAPGHVRAVREYVVDALTEEQMTQLGEITDAILGRIDPDGKMTSLYHRHDS</sequence>
<evidence type="ECO:0000313" key="5">
    <source>
        <dbReference type="Proteomes" id="UP000271708"/>
    </source>
</evidence>
<dbReference type="KEGG" id="jme:EEW87_015995"/>
<dbReference type="GO" id="GO:0006950">
    <property type="term" value="P:response to stress"/>
    <property type="evidence" value="ECO:0007669"/>
    <property type="project" value="TreeGrafter"/>
</dbReference>
<keyword evidence="4" id="KW-1185">Reference proteome</keyword>
<reference evidence="3" key="3">
    <citation type="submission" date="2019-11" db="EMBL/GenBank/DDBJ databases">
        <authorList>
            <person name="Zhao Q."/>
        </authorList>
    </citation>
    <scope>NUCLEOTIDE SEQUENCE</scope>
    <source>
        <strain evidence="3">M714</strain>
    </source>
</reference>
<organism evidence="2 4">
    <name type="scientific">Janibacter melonis</name>
    <dbReference type="NCBI Taxonomy" id="262209"/>
    <lineage>
        <taxon>Bacteria</taxon>
        <taxon>Bacillati</taxon>
        <taxon>Actinomycetota</taxon>
        <taxon>Actinomycetes</taxon>
        <taxon>Micrococcales</taxon>
        <taxon>Intrasporangiaceae</taxon>
        <taxon>Janibacter</taxon>
    </lineage>
</organism>
<protein>
    <submittedName>
        <fullName evidence="2">MarR family transcriptional regulator</fullName>
    </submittedName>
</protein>
<dbReference type="InterPro" id="IPR036390">
    <property type="entry name" value="WH_DNA-bd_sf"/>
</dbReference>
<evidence type="ECO:0000313" key="3">
    <source>
        <dbReference type="EMBL" id="QGX08577.1"/>
    </source>
</evidence>
<dbReference type="Proteomes" id="UP000271708">
    <property type="component" value="Chromosome"/>
</dbReference>
<dbReference type="InterPro" id="IPR000835">
    <property type="entry name" value="HTH_MarR-typ"/>
</dbReference>
<dbReference type="STRING" id="262209.AWH69_02935"/>
<dbReference type="Proteomes" id="UP000076976">
    <property type="component" value="Unassembled WGS sequence"/>
</dbReference>
<dbReference type="InterPro" id="IPR036388">
    <property type="entry name" value="WH-like_DNA-bd_sf"/>
</dbReference>
<dbReference type="EMBL" id="LQZG01000001">
    <property type="protein sequence ID" value="OAB88753.1"/>
    <property type="molecule type" value="Genomic_DNA"/>
</dbReference>
<gene>
    <name evidence="2" type="ORF">AWH69_02935</name>
    <name evidence="3" type="ORF">EEW87_015995</name>
</gene>
<dbReference type="AlphaFoldDB" id="A0A176QGB6"/>
<feature type="domain" description="HTH marR-type" evidence="1">
    <location>
        <begin position="1"/>
        <end position="146"/>
    </location>
</feature>
<dbReference type="PROSITE" id="PS50995">
    <property type="entry name" value="HTH_MARR_2"/>
    <property type="match status" value="1"/>
</dbReference>
<dbReference type="InterPro" id="IPR039422">
    <property type="entry name" value="MarR/SlyA-like"/>
</dbReference>
<evidence type="ECO:0000313" key="4">
    <source>
        <dbReference type="Proteomes" id="UP000076976"/>
    </source>
</evidence>
<dbReference type="PANTHER" id="PTHR33164">
    <property type="entry name" value="TRANSCRIPTIONAL REGULATOR, MARR FAMILY"/>
    <property type="match status" value="1"/>
</dbReference>
<proteinExistence type="predicted"/>
<dbReference type="SUPFAM" id="SSF46785">
    <property type="entry name" value="Winged helix' DNA-binding domain"/>
    <property type="match status" value="1"/>
</dbReference>
<reference evidence="2 4" key="1">
    <citation type="submission" date="2016-01" db="EMBL/GenBank/DDBJ databases">
        <title>Janibacter melonis strain CD11_4 genome sequencing and assembly.</title>
        <authorList>
            <person name="Nair G.R."/>
            <person name="Kaur G."/>
            <person name="Chander A.M."/>
            <person name="Mayilraj S."/>
        </authorList>
    </citation>
    <scope>NUCLEOTIDE SEQUENCE [LARGE SCALE GENOMIC DNA]</scope>
    <source>
        <strain evidence="2 4">CD11-4</strain>
    </source>
</reference>
<evidence type="ECO:0000313" key="2">
    <source>
        <dbReference type="EMBL" id="OAB88753.1"/>
    </source>
</evidence>
<name>A0A176QGB6_9MICO</name>
<dbReference type="Gene3D" id="1.10.10.10">
    <property type="entry name" value="Winged helix-like DNA-binding domain superfamily/Winged helix DNA-binding domain"/>
    <property type="match status" value="1"/>
</dbReference>
<dbReference type="EMBL" id="CP044548">
    <property type="protein sequence ID" value="QGX08577.1"/>
    <property type="molecule type" value="Genomic_DNA"/>
</dbReference>
<dbReference type="RefSeq" id="WP_068271185.1">
    <property type="nucleotide sequence ID" value="NZ_BAAAKD010000021.1"/>
</dbReference>
<evidence type="ECO:0000259" key="1">
    <source>
        <dbReference type="PROSITE" id="PS50995"/>
    </source>
</evidence>
<accession>A0A176QGB6</accession>
<reference evidence="3 5" key="2">
    <citation type="submission" date="2019-09" db="EMBL/GenBank/DDBJ databases">
        <title>Complete Genome Sequence of Janibacter melonis M714 with both human health impact and industrial applications.</title>
        <authorList>
            <person name="Jin M."/>
            <person name="Zhao Q.R."/>
        </authorList>
    </citation>
    <scope>NUCLEOTIDE SEQUENCE [LARGE SCALE GENOMIC DNA]</scope>
    <source>
        <strain evidence="3 5">M714</strain>
    </source>
</reference>
<dbReference type="PANTHER" id="PTHR33164:SF99">
    <property type="entry name" value="MARR FAMILY REGULATORY PROTEIN"/>
    <property type="match status" value="1"/>
</dbReference>